<dbReference type="Proteomes" id="UP000033881">
    <property type="component" value="Unassembled WGS sequence"/>
</dbReference>
<sequence>WKAIFVTFFIYAIATNLARSPLKYPPNRQMQRAIDVAEKIKEEAGGQKFNLAVIAERNYEDGYQYFLERWGEPVFDIDALNYEKTLADNLFVVCEMPKEKCDPTHNPKTEVANFGWSKIEGEWEVAGVILYKLVHTQ</sequence>
<dbReference type="STRING" id="1618574.UT24_C0013G0021"/>
<gene>
    <name evidence="1" type="ORF">UT24_C0013G0021</name>
</gene>
<dbReference type="EMBL" id="LBWB01000013">
    <property type="protein sequence ID" value="KKR00355.1"/>
    <property type="molecule type" value="Genomic_DNA"/>
</dbReference>
<evidence type="ECO:0000313" key="1">
    <source>
        <dbReference type="EMBL" id="KKR00355.1"/>
    </source>
</evidence>
<accession>A0A0G0PQB4</accession>
<feature type="non-terminal residue" evidence="1">
    <location>
        <position position="1"/>
    </location>
</feature>
<proteinExistence type="predicted"/>
<comment type="caution">
    <text evidence="1">The sequence shown here is derived from an EMBL/GenBank/DDBJ whole genome shotgun (WGS) entry which is preliminary data.</text>
</comment>
<name>A0A0G0PQB4_9BACT</name>
<evidence type="ECO:0000313" key="2">
    <source>
        <dbReference type="Proteomes" id="UP000033881"/>
    </source>
</evidence>
<protein>
    <submittedName>
        <fullName evidence="1">Uncharacterized protein</fullName>
    </submittedName>
</protein>
<reference evidence="1 2" key="1">
    <citation type="journal article" date="2015" name="Nature">
        <title>rRNA introns, odd ribosomes, and small enigmatic genomes across a large radiation of phyla.</title>
        <authorList>
            <person name="Brown C.T."/>
            <person name="Hug L.A."/>
            <person name="Thomas B.C."/>
            <person name="Sharon I."/>
            <person name="Castelle C.J."/>
            <person name="Singh A."/>
            <person name="Wilkins M.J."/>
            <person name="Williams K.H."/>
            <person name="Banfield J.F."/>
        </authorList>
    </citation>
    <scope>NUCLEOTIDE SEQUENCE [LARGE SCALE GENOMIC DNA]</scope>
</reference>
<dbReference type="AlphaFoldDB" id="A0A0G0PQB4"/>
<organism evidence="1 2">
    <name type="scientific">Candidatus Woesebacteria bacterium GW2011_GWB1_39_12</name>
    <dbReference type="NCBI Taxonomy" id="1618574"/>
    <lineage>
        <taxon>Bacteria</taxon>
        <taxon>Candidatus Woeseibacteriota</taxon>
    </lineage>
</organism>